<dbReference type="InterPro" id="IPR012337">
    <property type="entry name" value="RNaseH-like_sf"/>
</dbReference>
<dbReference type="InterPro" id="IPR036397">
    <property type="entry name" value="RNaseH_sf"/>
</dbReference>
<sequence length="290" mass="33952">MTIQMNENKNEVRNLIMQKYISIRTNYAICMDITNLGVYGQLVVAVDMAARHIVGHWYHNEAITTEHVCQTLTQLTKKRSFLPKIEIIQTNRGSIFTNPEYYDCIDQYKILKSKGSSKGHQNQVVERLFRTLQSILRVLICPGWKQKDPDPLKQLQFSSQEMASFVQQAIEKYNSKPHRHLEGLSPNQMEEALFLKHGNEHPQEPTQLIVKNENSLLAQEAIEYRRQVAQQLKGDWLRFFIEWKKDQEKLQKQVINQIEQRKEQVIARLTQTAKEAEARAEEIQSQYKVS</sequence>
<keyword evidence="3" id="KW-0496">Mitochondrion</keyword>
<evidence type="ECO:0000259" key="2">
    <source>
        <dbReference type="PROSITE" id="PS50994"/>
    </source>
</evidence>
<reference evidence="3" key="1">
    <citation type="journal article" date="2014" name="Nucleic Acids Res.">
        <title>Widespread occurrence of organelle genome-encoded 5S rRNAs including permuted molecules.</title>
        <authorList>
            <person name="Valach M."/>
            <person name="Burger G."/>
            <person name="Gray M.W."/>
            <person name="Lang B.F."/>
        </authorList>
    </citation>
    <scope>NUCLEOTIDE SEQUENCE</scope>
    <source>
        <strain evidence="3">NIES-2285</strain>
    </source>
</reference>
<feature type="coiled-coil region" evidence="1">
    <location>
        <begin position="255"/>
        <end position="286"/>
    </location>
</feature>
<organism evidence="3">
    <name type="scientific">Klebsormidium flaccidum</name>
    <name type="common">Filamentous green alga</name>
    <name type="synonym">Ulothrix flaccida</name>
    <dbReference type="NCBI Taxonomy" id="3175"/>
    <lineage>
        <taxon>Eukaryota</taxon>
        <taxon>Viridiplantae</taxon>
        <taxon>Streptophyta</taxon>
        <taxon>Klebsormidiophyceae</taxon>
        <taxon>Klebsormidiales</taxon>
        <taxon>Klebsormidiaceae</taxon>
        <taxon>Klebsormidium</taxon>
    </lineage>
</organism>
<dbReference type="Gene3D" id="3.30.420.10">
    <property type="entry name" value="Ribonuclease H-like superfamily/Ribonuclease H"/>
    <property type="match status" value="1"/>
</dbReference>
<dbReference type="InterPro" id="IPR001584">
    <property type="entry name" value="Integrase_cat-core"/>
</dbReference>
<proteinExistence type="predicted"/>
<dbReference type="EMBL" id="KP165386">
    <property type="protein sequence ID" value="AJF36710.1"/>
    <property type="molecule type" value="Genomic_DNA"/>
</dbReference>
<protein>
    <recommendedName>
        <fullName evidence="2">Integrase catalytic domain-containing protein</fullName>
    </recommendedName>
</protein>
<name>A0A0B5H845_KLEFL</name>
<dbReference type="AlphaFoldDB" id="A0A0B5H845"/>
<keyword evidence="1" id="KW-0175">Coiled coil</keyword>
<evidence type="ECO:0000313" key="3">
    <source>
        <dbReference type="EMBL" id="AJF36710.1"/>
    </source>
</evidence>
<dbReference type="GO" id="GO:0015074">
    <property type="term" value="P:DNA integration"/>
    <property type="evidence" value="ECO:0007669"/>
    <property type="project" value="InterPro"/>
</dbReference>
<geneLocation type="mitochondrion" evidence="3"/>
<gene>
    <name evidence="3" type="primary">orf290</name>
</gene>
<accession>A0A0B5H845</accession>
<feature type="domain" description="Integrase catalytic" evidence="2">
    <location>
        <begin position="21"/>
        <end position="194"/>
    </location>
</feature>
<dbReference type="GO" id="GO:0003676">
    <property type="term" value="F:nucleic acid binding"/>
    <property type="evidence" value="ECO:0007669"/>
    <property type="project" value="InterPro"/>
</dbReference>
<dbReference type="PROSITE" id="PS50994">
    <property type="entry name" value="INTEGRASE"/>
    <property type="match status" value="1"/>
</dbReference>
<dbReference type="SUPFAM" id="SSF53098">
    <property type="entry name" value="Ribonuclease H-like"/>
    <property type="match status" value="1"/>
</dbReference>
<evidence type="ECO:0000256" key="1">
    <source>
        <dbReference type="SAM" id="Coils"/>
    </source>
</evidence>